<name>A0A8X6LQY2_TRICU</name>
<gene>
    <name evidence="1" type="ORF">TNCT_122161</name>
</gene>
<comment type="caution">
    <text evidence="1">The sequence shown here is derived from an EMBL/GenBank/DDBJ whole genome shotgun (WGS) entry which is preliminary data.</text>
</comment>
<reference evidence="1" key="1">
    <citation type="submission" date="2020-07" db="EMBL/GenBank/DDBJ databases">
        <title>Multicomponent nature underlies the extraordinary mechanical properties of spider dragline silk.</title>
        <authorList>
            <person name="Kono N."/>
            <person name="Nakamura H."/>
            <person name="Mori M."/>
            <person name="Yoshida Y."/>
            <person name="Ohtoshi R."/>
            <person name="Malay A.D."/>
            <person name="Moran D.A.P."/>
            <person name="Tomita M."/>
            <person name="Numata K."/>
            <person name="Arakawa K."/>
        </authorList>
    </citation>
    <scope>NUCLEOTIDE SEQUENCE</scope>
</reference>
<protein>
    <submittedName>
        <fullName evidence="1">Uncharacterized protein</fullName>
    </submittedName>
</protein>
<sequence>MNDMLRNNIPGYICLMSKFSPLFAQILPTVHKFSTDKKTFSMGKISRKVQVVEEAKSVLHYRSFVYSKQLADMICIVEIQFLKCDTKRVTPKDPQLPRCSTP</sequence>
<dbReference type="AlphaFoldDB" id="A0A8X6LQY2"/>
<evidence type="ECO:0000313" key="1">
    <source>
        <dbReference type="EMBL" id="GFR19736.1"/>
    </source>
</evidence>
<dbReference type="Proteomes" id="UP000887116">
    <property type="component" value="Unassembled WGS sequence"/>
</dbReference>
<organism evidence="1 2">
    <name type="scientific">Trichonephila clavata</name>
    <name type="common">Joro spider</name>
    <name type="synonym">Nephila clavata</name>
    <dbReference type="NCBI Taxonomy" id="2740835"/>
    <lineage>
        <taxon>Eukaryota</taxon>
        <taxon>Metazoa</taxon>
        <taxon>Ecdysozoa</taxon>
        <taxon>Arthropoda</taxon>
        <taxon>Chelicerata</taxon>
        <taxon>Arachnida</taxon>
        <taxon>Araneae</taxon>
        <taxon>Araneomorphae</taxon>
        <taxon>Entelegynae</taxon>
        <taxon>Araneoidea</taxon>
        <taxon>Nephilidae</taxon>
        <taxon>Trichonephila</taxon>
    </lineage>
</organism>
<proteinExistence type="predicted"/>
<accession>A0A8X6LQY2</accession>
<keyword evidence="2" id="KW-1185">Reference proteome</keyword>
<evidence type="ECO:0000313" key="2">
    <source>
        <dbReference type="Proteomes" id="UP000887116"/>
    </source>
</evidence>
<dbReference type="EMBL" id="BMAO01037722">
    <property type="protein sequence ID" value="GFR19736.1"/>
    <property type="molecule type" value="Genomic_DNA"/>
</dbReference>